<keyword evidence="2" id="KW-1185">Reference proteome</keyword>
<dbReference type="InParanoid" id="A0A1C7NH25"/>
<reference evidence="1 2" key="1">
    <citation type="submission" date="2016-03" db="EMBL/GenBank/DDBJ databases">
        <title>Choanephora cucurbitarum.</title>
        <authorList>
            <person name="Min B."/>
            <person name="Park H."/>
            <person name="Park J.-H."/>
            <person name="Shin H.-D."/>
            <person name="Choi I.-G."/>
        </authorList>
    </citation>
    <scope>NUCLEOTIDE SEQUENCE [LARGE SCALE GENOMIC DNA]</scope>
    <source>
        <strain evidence="1 2">KUS-F28377</strain>
    </source>
</reference>
<dbReference type="EMBL" id="LUGH01000153">
    <property type="protein sequence ID" value="OBZ88423.1"/>
    <property type="molecule type" value="Genomic_DNA"/>
</dbReference>
<gene>
    <name evidence="1" type="ORF">A0J61_03522</name>
</gene>
<evidence type="ECO:0000313" key="1">
    <source>
        <dbReference type="EMBL" id="OBZ88423.1"/>
    </source>
</evidence>
<dbReference type="Proteomes" id="UP000093000">
    <property type="component" value="Unassembled WGS sequence"/>
</dbReference>
<protein>
    <submittedName>
        <fullName evidence="1">Uncharacterized protein</fullName>
    </submittedName>
</protein>
<accession>A0A1C7NH25</accession>
<organism evidence="1 2">
    <name type="scientific">Choanephora cucurbitarum</name>
    <dbReference type="NCBI Taxonomy" id="101091"/>
    <lineage>
        <taxon>Eukaryota</taxon>
        <taxon>Fungi</taxon>
        <taxon>Fungi incertae sedis</taxon>
        <taxon>Mucoromycota</taxon>
        <taxon>Mucoromycotina</taxon>
        <taxon>Mucoromycetes</taxon>
        <taxon>Mucorales</taxon>
        <taxon>Mucorineae</taxon>
        <taxon>Choanephoraceae</taxon>
        <taxon>Choanephoroideae</taxon>
        <taxon>Choanephora</taxon>
    </lineage>
</organism>
<dbReference type="OrthoDB" id="2248518at2759"/>
<evidence type="ECO:0000313" key="2">
    <source>
        <dbReference type="Proteomes" id="UP000093000"/>
    </source>
</evidence>
<comment type="caution">
    <text evidence="1">The sequence shown here is derived from an EMBL/GenBank/DDBJ whole genome shotgun (WGS) entry which is preliminary data.</text>
</comment>
<dbReference type="AlphaFoldDB" id="A0A1C7NH25"/>
<proteinExistence type="predicted"/>
<name>A0A1C7NH25_9FUNG</name>
<sequence length="138" mass="16057">MTDFYQQEFTYHPILLPEQQKAKRRISFSALLHRPSLMARKITLKKPQLKVIIPQQLRRMNSTLSQSTTDDEEEELKTPTHDLETVVTSASASHLMNLSHQEGYSNFYIKLPNGNWMVRVRDSHRKIIGTFEIDGSMI</sequence>